<dbReference type="SUPFAM" id="SSF48695">
    <property type="entry name" value="Multiheme cytochromes"/>
    <property type="match status" value="2"/>
</dbReference>
<dbReference type="InterPro" id="IPR051829">
    <property type="entry name" value="Multiheme_Cytochr_ET"/>
</dbReference>
<dbReference type="Proteomes" id="UP000283387">
    <property type="component" value="Unassembled WGS sequence"/>
</dbReference>
<dbReference type="Gene3D" id="1.10.287.3080">
    <property type="match status" value="1"/>
</dbReference>
<dbReference type="EMBL" id="RAPN01000001">
    <property type="protein sequence ID" value="RKD89758.1"/>
    <property type="molecule type" value="Genomic_DNA"/>
</dbReference>
<reference evidence="3 4" key="1">
    <citation type="submission" date="2018-09" db="EMBL/GenBank/DDBJ databases">
        <title>Genomic Encyclopedia of Archaeal and Bacterial Type Strains, Phase II (KMG-II): from individual species to whole genera.</title>
        <authorList>
            <person name="Goeker M."/>
        </authorList>
    </citation>
    <scope>NUCLEOTIDE SEQUENCE [LARGE SCALE GENOMIC DNA]</scope>
    <source>
        <strain evidence="3 4">DSM 27148</strain>
    </source>
</reference>
<keyword evidence="1 2" id="KW-0732">Signal</keyword>
<evidence type="ECO:0000313" key="3">
    <source>
        <dbReference type="EMBL" id="RKD89758.1"/>
    </source>
</evidence>
<sequence length="527" mass="60137">MKKLIYILLLLITPFAVFAQISPGDLSQAHEKLEGLSNCTQCHVLGEKVTNQKCLACHDEIQSLLASSEGYHASVEVKGKDCFACHSEHHGRSFQLIRLDQDSFNHDLTGYKLEGKHEAAKCADCHQMKNIKAPALKKKERTFLGLEQRCFSCHEDYHQKTLSADCASCHGFDSFKPTVKFDHQKTAFALKGKHEQVACEKCHERTAQNGKPFQHFSGLKFESCANCHKDVHENKFGPNCSSCHNENSFHQVAGMTNFNHQKTNFPLEGKHRQVSCRSCHQQSLTAPVAHAKCADCHRDYHRGQFTNETSKPDCSVCHDVTGFTTSSFTIEQHNQLKFKLEGAHLATPCFACHQKGIRWEFPQIGERCVDCHENIHRRKIAEEYMPQENCQLCHNVIEWRDVTFDHQKTGFTLTGKHTIINCRSCHFKEEGDIVEQHFSGLGKDCENCHQDPHREQFKVDGKTNCAKCHQSYAWKPSRFDHDQSRFQLEGQHAQTACVRCHPSLEDEEGTFTKYKLKADIKCADCHY</sequence>
<evidence type="ECO:0000256" key="1">
    <source>
        <dbReference type="ARBA" id="ARBA00022729"/>
    </source>
</evidence>
<name>A0A419W2R3_9BACT</name>
<protein>
    <submittedName>
        <fullName evidence="3">Uncharacterized protein</fullName>
    </submittedName>
</protein>
<dbReference type="PANTHER" id="PTHR35038:SF10">
    <property type="entry name" value="HIGH-MOLECULAR-WEIGHT CYTOCHROME C"/>
    <property type="match status" value="1"/>
</dbReference>
<proteinExistence type="predicted"/>
<dbReference type="Gene3D" id="3.90.10.10">
    <property type="entry name" value="Cytochrome C3"/>
    <property type="match status" value="5"/>
</dbReference>
<comment type="caution">
    <text evidence="3">The sequence shown here is derived from an EMBL/GenBank/DDBJ whole genome shotgun (WGS) entry which is preliminary data.</text>
</comment>
<keyword evidence="4" id="KW-1185">Reference proteome</keyword>
<evidence type="ECO:0000256" key="2">
    <source>
        <dbReference type="SAM" id="SignalP"/>
    </source>
</evidence>
<dbReference type="PANTHER" id="PTHR35038">
    <property type="entry name" value="DISSIMILATORY SULFITE REDUCTASE SIRA"/>
    <property type="match status" value="1"/>
</dbReference>
<accession>A0A419W2R3</accession>
<dbReference type="AlphaFoldDB" id="A0A419W2R3"/>
<gene>
    <name evidence="3" type="ORF">BC643_0090</name>
</gene>
<feature type="chain" id="PRO_5019485509" evidence="2">
    <location>
        <begin position="20"/>
        <end position="527"/>
    </location>
</feature>
<dbReference type="RefSeq" id="WP_211337942.1">
    <property type="nucleotide sequence ID" value="NZ_RAPN01000001.1"/>
</dbReference>
<dbReference type="InterPro" id="IPR036280">
    <property type="entry name" value="Multihaem_cyt_sf"/>
</dbReference>
<feature type="signal peptide" evidence="2">
    <location>
        <begin position="1"/>
        <end position="19"/>
    </location>
</feature>
<organism evidence="3 4">
    <name type="scientific">Mangrovibacterium diazotrophicum</name>
    <dbReference type="NCBI Taxonomy" id="1261403"/>
    <lineage>
        <taxon>Bacteria</taxon>
        <taxon>Pseudomonadati</taxon>
        <taxon>Bacteroidota</taxon>
        <taxon>Bacteroidia</taxon>
        <taxon>Marinilabiliales</taxon>
        <taxon>Prolixibacteraceae</taxon>
        <taxon>Mangrovibacterium</taxon>
    </lineage>
</organism>
<evidence type="ECO:0000313" key="4">
    <source>
        <dbReference type="Proteomes" id="UP000283387"/>
    </source>
</evidence>